<dbReference type="Proteomes" id="UP000001294">
    <property type="component" value="Unassembled WGS sequence"/>
</dbReference>
<dbReference type="PANTHER" id="PTHR24171">
    <property type="entry name" value="ANKYRIN REPEAT DOMAIN-CONTAINING PROTEIN 39-RELATED"/>
    <property type="match status" value="1"/>
</dbReference>
<dbReference type="InterPro" id="IPR002110">
    <property type="entry name" value="Ankyrin_rpt"/>
</dbReference>
<feature type="repeat" description="ANK" evidence="3">
    <location>
        <begin position="961"/>
        <end position="993"/>
    </location>
</feature>
<evidence type="ECO:0000256" key="3">
    <source>
        <dbReference type="PROSITE-ProRule" id="PRU00023"/>
    </source>
</evidence>
<sequence>MDDFIFALAPLGILTAVVSVIRVCGNSTLRAFIGRAQEDPGSSEREILSCVSDTTAEIFTESGVARITGNPKILEIVVDQSQEQAGSITIQRLSEVAGKVWTDLEKNAKLPNLSLNKGIRRRAPFWFHLAASFGVALQFSVIIYAALTVFYWPAAFLKNGSPVGSYAFPMFVLGTVILTLGMFLCAVLVERHSKKHIFTLPDESRVYWIQPGNQMVGDQKFPSFVGRTNLGVHFIRSVRNQYPTDDINVSQEMALIGVVCLTMTGFVIQFVGIRGLHSSVILAQLGATIVMTIVRTGLRAERMNEGDNLLQDHQDIVSSGEHELDWLASRLYNIRSFRVCPTNSLPGQRTETQSNSIIQEVILIRERLRKLAGSDWDETPVRTLARNLGRAAQELTILISSWCEKGKSAFDVGIPLQVQKEGYHQIVEHTWKFQLVTGENVDIDSWEAILGLYVWSLKQANRDLEGNRNEFFRAFCPKDITPHQARLLHRTWTNNRIIFGKNLSTTRCFLNESQTIGHIHLKTDNQVAQDTPLIVVTSNIYTLAAQDMYMHLLISMLDSFSFIGGQTQVMGSDRSSYRVCNDRVEALVKVFARSNLGDYGEGMTCVLQALSDSSLISGISSGFPDIRQSLELFSSKGYHNGLTNLITMSEWLCSLTDYEEVQPSIVEYAHICLKVLLEPDIAARELAAERIIAIVDVATNSHDSFPVSKYLDLESVPSDAWCTKFRTEISWMVTHMIQYIAKRNPGQRTMAILRGLKEKIGTRTSMPEIYHDLQAAQVSRQTFFDIWLGSDIGFSIENDQSSQLALDWLVQNQFHIMLELLIIKMVNDLAEMYRLLAVIVYAHRKGYTETMRLLLHHAERTKRKDDIIIELSRQGNTEALRVFLGKNNSRSVTRAHEAAFLIAAQAEHHSLLEFLLECGVNVNLQDENGKTALMEAAMNRDVASAELLLSHNVSIDQRDNFGDTALISAAERGYLPVVELLVSKGADINVMGSRGRTALMAAIVRQELPLVKYLCAAGADLSITDPDQYSVLDIAARAGFDGPWVEGHTFLSTMGARYSRGP</sequence>
<keyword evidence="6" id="KW-1185">Reference proteome</keyword>
<name>B6QVM5_TALMQ</name>
<feature type="repeat" description="ANK" evidence="3">
    <location>
        <begin position="994"/>
        <end position="1026"/>
    </location>
</feature>
<dbReference type="SMART" id="SM00248">
    <property type="entry name" value="ANK"/>
    <property type="match status" value="5"/>
</dbReference>
<dbReference type="PROSITE" id="PS50088">
    <property type="entry name" value="ANK_REPEAT"/>
    <property type="match status" value="4"/>
</dbReference>
<accession>B6QVM5</accession>
<dbReference type="AlphaFoldDB" id="B6QVM5"/>
<dbReference type="PhylomeDB" id="B6QVM5"/>
<evidence type="ECO:0000313" key="6">
    <source>
        <dbReference type="Proteomes" id="UP000001294"/>
    </source>
</evidence>
<evidence type="ECO:0000256" key="1">
    <source>
        <dbReference type="ARBA" id="ARBA00022737"/>
    </source>
</evidence>
<reference evidence="6" key="1">
    <citation type="journal article" date="2015" name="Genome Announc.">
        <title>Genome sequence of the AIDS-associated pathogen Penicillium marneffei (ATCC18224) and its near taxonomic relative Talaromyces stipitatus (ATCC10500).</title>
        <authorList>
            <person name="Nierman W.C."/>
            <person name="Fedorova-Abrams N.D."/>
            <person name="Andrianopoulos A."/>
        </authorList>
    </citation>
    <scope>NUCLEOTIDE SEQUENCE [LARGE SCALE GENOMIC DNA]</scope>
    <source>
        <strain evidence="6">ATCC 18224 / CBS 334.59 / QM 7333</strain>
    </source>
</reference>
<dbReference type="SUPFAM" id="SSF48403">
    <property type="entry name" value="Ankyrin repeat"/>
    <property type="match status" value="1"/>
</dbReference>
<protein>
    <submittedName>
        <fullName evidence="5">Ankyrin repeat-containing protein, putative</fullName>
    </submittedName>
</protein>
<dbReference type="EMBL" id="DS995906">
    <property type="protein sequence ID" value="EEA19030.1"/>
    <property type="molecule type" value="Genomic_DNA"/>
</dbReference>
<feature type="transmembrane region" description="Helical" evidence="4">
    <location>
        <begin position="166"/>
        <end position="189"/>
    </location>
</feature>
<organism evidence="5 6">
    <name type="scientific">Talaromyces marneffei (strain ATCC 18224 / CBS 334.59 / QM 7333)</name>
    <name type="common">Penicillium marneffei</name>
    <dbReference type="NCBI Taxonomy" id="441960"/>
    <lineage>
        <taxon>Eukaryota</taxon>
        <taxon>Fungi</taxon>
        <taxon>Dikarya</taxon>
        <taxon>Ascomycota</taxon>
        <taxon>Pezizomycotina</taxon>
        <taxon>Eurotiomycetes</taxon>
        <taxon>Eurotiomycetidae</taxon>
        <taxon>Eurotiales</taxon>
        <taxon>Trichocomaceae</taxon>
        <taxon>Talaromyces</taxon>
        <taxon>Talaromyces sect. Talaromyces</taxon>
    </lineage>
</organism>
<dbReference type="PROSITE" id="PS50297">
    <property type="entry name" value="ANK_REP_REGION"/>
    <property type="match status" value="3"/>
</dbReference>
<evidence type="ECO:0000256" key="2">
    <source>
        <dbReference type="ARBA" id="ARBA00023043"/>
    </source>
</evidence>
<dbReference type="VEuPathDB" id="FungiDB:PMAA_012980"/>
<feature type="transmembrane region" description="Helical" evidence="4">
    <location>
        <begin position="253"/>
        <end position="273"/>
    </location>
</feature>
<feature type="repeat" description="ANK" evidence="3">
    <location>
        <begin position="928"/>
        <end position="960"/>
    </location>
</feature>
<feature type="transmembrane region" description="Helical" evidence="4">
    <location>
        <begin position="6"/>
        <end position="25"/>
    </location>
</feature>
<keyword evidence="4" id="KW-1133">Transmembrane helix</keyword>
<dbReference type="OrthoDB" id="7464126at2759"/>
<keyword evidence="1" id="KW-0677">Repeat</keyword>
<dbReference type="InterPro" id="IPR036770">
    <property type="entry name" value="Ankyrin_rpt-contain_sf"/>
</dbReference>
<feature type="repeat" description="ANK" evidence="3">
    <location>
        <begin position="895"/>
        <end position="927"/>
    </location>
</feature>
<dbReference type="Pfam" id="PF12796">
    <property type="entry name" value="Ank_2"/>
    <property type="match status" value="1"/>
</dbReference>
<dbReference type="HOGENOM" id="CLU_001887_0_0_1"/>
<gene>
    <name evidence="5" type="ORF">PMAA_012980</name>
</gene>
<dbReference type="Pfam" id="PF00023">
    <property type="entry name" value="Ank"/>
    <property type="match status" value="1"/>
</dbReference>
<dbReference type="STRING" id="441960.B6QVM5"/>
<dbReference type="Gene3D" id="1.25.40.20">
    <property type="entry name" value="Ankyrin repeat-containing domain"/>
    <property type="match status" value="1"/>
</dbReference>
<keyword evidence="4" id="KW-0812">Transmembrane</keyword>
<keyword evidence="2 3" id="KW-0040">ANK repeat</keyword>
<evidence type="ECO:0000313" key="5">
    <source>
        <dbReference type="EMBL" id="EEA19030.1"/>
    </source>
</evidence>
<keyword evidence="4" id="KW-0472">Membrane</keyword>
<evidence type="ECO:0000256" key="4">
    <source>
        <dbReference type="SAM" id="Phobius"/>
    </source>
</evidence>
<proteinExistence type="predicted"/>
<feature type="transmembrane region" description="Helical" evidence="4">
    <location>
        <begin position="125"/>
        <end position="154"/>
    </location>
</feature>